<evidence type="ECO:0000313" key="11">
    <source>
        <dbReference type="EMBL" id="SIN88103.1"/>
    </source>
</evidence>
<feature type="active site" evidence="7">
    <location>
        <position position="72"/>
    </location>
</feature>
<dbReference type="OrthoDB" id="9815782at2"/>
<dbReference type="PROSITE" id="PS00760">
    <property type="entry name" value="SPASE_I_2"/>
    <property type="match status" value="1"/>
</dbReference>
<dbReference type="RefSeq" id="WP_074201129.1">
    <property type="nucleotide sequence ID" value="NZ_FSRE01000002.1"/>
</dbReference>
<dbReference type="CDD" id="cd06530">
    <property type="entry name" value="S26_SPase_I"/>
    <property type="match status" value="1"/>
</dbReference>
<dbReference type="GO" id="GO:0004252">
    <property type="term" value="F:serine-type endopeptidase activity"/>
    <property type="evidence" value="ECO:0007669"/>
    <property type="project" value="InterPro"/>
</dbReference>
<evidence type="ECO:0000313" key="12">
    <source>
        <dbReference type="Proteomes" id="UP000198461"/>
    </source>
</evidence>
<dbReference type="PRINTS" id="PR00727">
    <property type="entry name" value="LEADERPTASE"/>
</dbReference>
<sequence length="259" mass="29283">MNFELILVLATAITGVVALVDRMVWEPARREAAVTEKVPVLVDYSRSLFPVLLIVLVLRSFVAEPFRIPSGSMYPTLHIGDFIVVSKFSYGIKLPVIQEKIIPVGEPKRGDVVVFKYPQDPDLDYIKRIIGLPGDTIEYINKQLIINGKPVDMRFVTKFHGTGAGAMLDGAKEYEECLPDEGKCHRILLDDETRPGRLLLSPVKVPPGHYFVMGDNRDHSNDSRYWGFVPEKNLKGRAVMIWMSWDDGIRFDRIGTLIK</sequence>
<keyword evidence="6 8" id="KW-0378">Hydrolase</keyword>
<reference evidence="11 12" key="1">
    <citation type="submission" date="2016-11" db="EMBL/GenBank/DDBJ databases">
        <authorList>
            <person name="Jaros S."/>
            <person name="Januszkiewicz K."/>
            <person name="Wedrychowicz H."/>
        </authorList>
    </citation>
    <scope>NUCLEOTIDE SEQUENCE [LARGE SCALE GENOMIC DNA]</scope>
    <source>
        <strain evidence="11 12">DSM 17737</strain>
    </source>
</reference>
<comment type="subcellular location">
    <subcellularLocation>
        <location evidence="9">Membrane</location>
        <topology evidence="9">Multi-pass membrane protein</topology>
    </subcellularLocation>
</comment>
<dbReference type="InterPro" id="IPR019757">
    <property type="entry name" value="Pept_S26A_signal_pept_1_Lys-AS"/>
</dbReference>
<dbReference type="Pfam" id="PF10502">
    <property type="entry name" value="Peptidase_S26"/>
    <property type="match status" value="1"/>
</dbReference>
<keyword evidence="5 8" id="KW-0645">Protease</keyword>
<dbReference type="STRING" id="364032.SAMN05443662_0834"/>
<comment type="catalytic activity">
    <reaction evidence="1 8">
        <text>Cleavage of hydrophobic, N-terminal signal or leader sequences from secreted and periplasmic proteins.</text>
        <dbReference type="EC" id="3.4.21.89"/>
    </reaction>
</comment>
<dbReference type="Gene3D" id="2.10.109.10">
    <property type="entry name" value="Umud Fragment, subunit A"/>
    <property type="match status" value="1"/>
</dbReference>
<dbReference type="PROSITE" id="PS00501">
    <property type="entry name" value="SPASE_I_1"/>
    <property type="match status" value="1"/>
</dbReference>
<dbReference type="SUPFAM" id="SSF51306">
    <property type="entry name" value="LexA/Signal peptidase"/>
    <property type="match status" value="1"/>
</dbReference>
<evidence type="ECO:0000259" key="10">
    <source>
        <dbReference type="Pfam" id="PF10502"/>
    </source>
</evidence>
<dbReference type="PANTHER" id="PTHR43390:SF1">
    <property type="entry name" value="CHLOROPLAST PROCESSING PEPTIDASE"/>
    <property type="match status" value="1"/>
</dbReference>
<dbReference type="GO" id="GO:0006465">
    <property type="term" value="P:signal peptide processing"/>
    <property type="evidence" value="ECO:0007669"/>
    <property type="project" value="InterPro"/>
</dbReference>
<dbReference type="PROSITE" id="PS00761">
    <property type="entry name" value="SPASE_I_3"/>
    <property type="match status" value="1"/>
</dbReference>
<feature type="active site" evidence="7">
    <location>
        <position position="127"/>
    </location>
</feature>
<dbReference type="EC" id="3.4.21.89" evidence="3 8"/>
<dbReference type="InterPro" id="IPR019533">
    <property type="entry name" value="Peptidase_S26"/>
</dbReference>
<feature type="domain" description="Peptidase S26" evidence="10">
    <location>
        <begin position="43"/>
        <end position="243"/>
    </location>
</feature>
<protein>
    <recommendedName>
        <fullName evidence="4 8">Signal peptidase I</fullName>
        <ecNumber evidence="3 8">3.4.21.89</ecNumber>
    </recommendedName>
</protein>
<keyword evidence="12" id="KW-1185">Reference proteome</keyword>
<dbReference type="NCBIfam" id="TIGR02227">
    <property type="entry name" value="sigpep_I_bact"/>
    <property type="match status" value="1"/>
</dbReference>
<evidence type="ECO:0000256" key="6">
    <source>
        <dbReference type="ARBA" id="ARBA00022801"/>
    </source>
</evidence>
<dbReference type="GO" id="GO:0016020">
    <property type="term" value="C:membrane"/>
    <property type="evidence" value="ECO:0007669"/>
    <property type="project" value="UniProtKB-SubCell"/>
</dbReference>
<dbReference type="InterPro" id="IPR036286">
    <property type="entry name" value="LexA/Signal_pep-like_sf"/>
</dbReference>
<dbReference type="InterPro" id="IPR019756">
    <property type="entry name" value="Pept_S26A_signal_pept_1_Ser-AS"/>
</dbReference>
<evidence type="ECO:0000256" key="8">
    <source>
        <dbReference type="RuleBase" id="RU003993"/>
    </source>
</evidence>
<dbReference type="EMBL" id="FSRE01000002">
    <property type="protein sequence ID" value="SIN88103.1"/>
    <property type="molecule type" value="Genomic_DNA"/>
</dbReference>
<dbReference type="PANTHER" id="PTHR43390">
    <property type="entry name" value="SIGNAL PEPTIDASE I"/>
    <property type="match status" value="1"/>
</dbReference>
<dbReference type="InterPro" id="IPR000223">
    <property type="entry name" value="Pept_S26A_signal_pept_1"/>
</dbReference>
<name>A0A1N6EYS2_9GAMM</name>
<dbReference type="Proteomes" id="UP000198461">
    <property type="component" value="Unassembled WGS sequence"/>
</dbReference>
<evidence type="ECO:0000256" key="7">
    <source>
        <dbReference type="PIRSR" id="PIRSR600223-1"/>
    </source>
</evidence>
<dbReference type="InterPro" id="IPR019758">
    <property type="entry name" value="Pept_S26A_signal_pept_1_CS"/>
</dbReference>
<evidence type="ECO:0000256" key="2">
    <source>
        <dbReference type="ARBA" id="ARBA00009370"/>
    </source>
</evidence>
<accession>A0A1N6EYS2</accession>
<evidence type="ECO:0000256" key="3">
    <source>
        <dbReference type="ARBA" id="ARBA00013208"/>
    </source>
</evidence>
<dbReference type="AlphaFoldDB" id="A0A1N6EYS2"/>
<evidence type="ECO:0000256" key="9">
    <source>
        <dbReference type="RuleBase" id="RU362042"/>
    </source>
</evidence>
<evidence type="ECO:0000256" key="5">
    <source>
        <dbReference type="ARBA" id="ARBA00022670"/>
    </source>
</evidence>
<dbReference type="GO" id="GO:0009003">
    <property type="term" value="F:signal peptidase activity"/>
    <property type="evidence" value="ECO:0007669"/>
    <property type="project" value="UniProtKB-EC"/>
</dbReference>
<evidence type="ECO:0000256" key="4">
    <source>
        <dbReference type="ARBA" id="ARBA00019232"/>
    </source>
</evidence>
<gene>
    <name evidence="11" type="ORF">SAMN05443662_0834</name>
</gene>
<organism evidence="11 12">
    <name type="scientific">Sulfurivirga caldicuralii</name>
    <dbReference type="NCBI Taxonomy" id="364032"/>
    <lineage>
        <taxon>Bacteria</taxon>
        <taxon>Pseudomonadati</taxon>
        <taxon>Pseudomonadota</taxon>
        <taxon>Gammaproteobacteria</taxon>
        <taxon>Thiotrichales</taxon>
        <taxon>Piscirickettsiaceae</taxon>
        <taxon>Sulfurivirga</taxon>
    </lineage>
</organism>
<comment type="similarity">
    <text evidence="2 9">Belongs to the peptidase S26 family.</text>
</comment>
<evidence type="ECO:0000256" key="1">
    <source>
        <dbReference type="ARBA" id="ARBA00000677"/>
    </source>
</evidence>
<proteinExistence type="inferred from homology"/>